<dbReference type="RefSeq" id="WP_174495721.1">
    <property type="nucleotide sequence ID" value="NZ_CADDWK010000004.1"/>
</dbReference>
<dbReference type="PANTHER" id="PTHR43479">
    <property type="entry name" value="ACREF/ENVCD OPERON REPRESSOR-RELATED"/>
    <property type="match status" value="1"/>
</dbReference>
<keyword evidence="2 3" id="KW-0238">DNA-binding</keyword>
<evidence type="ECO:0000256" key="3">
    <source>
        <dbReference type="PROSITE-ProRule" id="PRU00335"/>
    </source>
</evidence>
<dbReference type="Gene3D" id="1.10.357.10">
    <property type="entry name" value="Tetracycline Repressor, domain 2"/>
    <property type="match status" value="1"/>
</dbReference>
<feature type="DNA-binding region" description="H-T-H motif" evidence="3">
    <location>
        <begin position="34"/>
        <end position="53"/>
    </location>
</feature>
<dbReference type="Proteomes" id="UP000581688">
    <property type="component" value="Unassembled WGS sequence"/>
</dbReference>
<dbReference type="GO" id="GO:0003677">
    <property type="term" value="F:DNA binding"/>
    <property type="evidence" value="ECO:0007669"/>
    <property type="project" value="UniProtKB-UniRule"/>
</dbReference>
<dbReference type="EMBL" id="JACHGH010000004">
    <property type="protein sequence ID" value="MBB6453169.1"/>
    <property type="molecule type" value="Genomic_DNA"/>
</dbReference>
<evidence type="ECO:0000313" key="6">
    <source>
        <dbReference type="Proteomes" id="UP000581688"/>
    </source>
</evidence>
<dbReference type="PROSITE" id="PS50977">
    <property type="entry name" value="HTH_TETR_2"/>
    <property type="match status" value="1"/>
</dbReference>
<dbReference type="InterPro" id="IPR050624">
    <property type="entry name" value="HTH-type_Tx_Regulator"/>
</dbReference>
<keyword evidence="6" id="KW-1185">Reference proteome</keyword>
<reference evidence="5 6" key="1">
    <citation type="submission" date="2020-08" db="EMBL/GenBank/DDBJ databases">
        <title>Genomic Encyclopedia of Type Strains, Phase IV (KMG-IV): sequencing the most valuable type-strain genomes for metagenomic binning, comparative biology and taxonomic classification.</title>
        <authorList>
            <person name="Goeker M."/>
        </authorList>
    </citation>
    <scope>NUCLEOTIDE SEQUENCE [LARGE SCALE GENOMIC DNA]</scope>
    <source>
        <strain evidence="5 6">DSM 19612</strain>
    </source>
</reference>
<dbReference type="InterPro" id="IPR009057">
    <property type="entry name" value="Homeodomain-like_sf"/>
</dbReference>
<dbReference type="PANTHER" id="PTHR43479:SF11">
    <property type="entry name" value="ACREF_ENVCD OPERON REPRESSOR-RELATED"/>
    <property type="match status" value="1"/>
</dbReference>
<dbReference type="AlphaFoldDB" id="A0A841Q427"/>
<evidence type="ECO:0000256" key="2">
    <source>
        <dbReference type="ARBA" id="ARBA00023125"/>
    </source>
</evidence>
<comment type="caution">
    <text evidence="5">The sequence shown here is derived from an EMBL/GenBank/DDBJ whole genome shotgun (WGS) entry which is preliminary data.</text>
</comment>
<dbReference type="Pfam" id="PF00440">
    <property type="entry name" value="TetR_N"/>
    <property type="match status" value="1"/>
</dbReference>
<organism evidence="5 6">
    <name type="scientific">Salirhabdus euzebyi</name>
    <dbReference type="NCBI Taxonomy" id="394506"/>
    <lineage>
        <taxon>Bacteria</taxon>
        <taxon>Bacillati</taxon>
        <taxon>Bacillota</taxon>
        <taxon>Bacilli</taxon>
        <taxon>Bacillales</taxon>
        <taxon>Bacillaceae</taxon>
        <taxon>Salirhabdus</taxon>
    </lineage>
</organism>
<dbReference type="PROSITE" id="PS01081">
    <property type="entry name" value="HTH_TETR_1"/>
    <property type="match status" value="1"/>
</dbReference>
<evidence type="ECO:0000259" key="4">
    <source>
        <dbReference type="PROSITE" id="PS50977"/>
    </source>
</evidence>
<protein>
    <submittedName>
        <fullName evidence="5">AcrR family transcriptional regulator</fullName>
    </submittedName>
</protein>
<sequence>MVKGFNEQERQTIYKKLSEEGKKLFSVFGVKKTSIAQLTKAAGIAQGTFYQFFSSKEKLFFAIMEEEEAEIKEKILVKVSEERMTRQAFKEMLLYSIELIDEKPIIKSLFQGEDIEQLMRKLPPEKIQQHIQEDEWVLSPLLRKWQENGILIDKDPEVITGVIRGFFMMLLHKKEIGEEVYHEAVDLLAESLALGIVRGGE</sequence>
<dbReference type="SUPFAM" id="SSF46689">
    <property type="entry name" value="Homeodomain-like"/>
    <property type="match status" value="1"/>
</dbReference>
<dbReference type="InterPro" id="IPR023772">
    <property type="entry name" value="DNA-bd_HTH_TetR-type_CS"/>
</dbReference>
<proteinExistence type="predicted"/>
<gene>
    <name evidence="5" type="ORF">HNQ94_001617</name>
</gene>
<dbReference type="InterPro" id="IPR001647">
    <property type="entry name" value="HTH_TetR"/>
</dbReference>
<evidence type="ECO:0000256" key="1">
    <source>
        <dbReference type="ARBA" id="ARBA00022491"/>
    </source>
</evidence>
<accession>A0A841Q427</accession>
<name>A0A841Q427_9BACI</name>
<evidence type="ECO:0000313" key="5">
    <source>
        <dbReference type="EMBL" id="MBB6453169.1"/>
    </source>
</evidence>
<keyword evidence="1" id="KW-0678">Repressor</keyword>
<feature type="domain" description="HTH tetR-type" evidence="4">
    <location>
        <begin position="11"/>
        <end position="71"/>
    </location>
</feature>